<evidence type="ECO:0000256" key="1">
    <source>
        <dbReference type="SAM" id="MobiDB-lite"/>
    </source>
</evidence>
<proteinExistence type="predicted"/>
<gene>
    <name evidence="3" type="primary">AVEN_229779_1</name>
    <name evidence="3" type="ORF">TNCT_553841</name>
</gene>
<dbReference type="GO" id="GO:0015074">
    <property type="term" value="P:DNA integration"/>
    <property type="evidence" value="ECO:0007669"/>
    <property type="project" value="InterPro"/>
</dbReference>
<evidence type="ECO:0000259" key="2">
    <source>
        <dbReference type="PROSITE" id="PS50994"/>
    </source>
</evidence>
<dbReference type="InterPro" id="IPR001584">
    <property type="entry name" value="Integrase_cat-core"/>
</dbReference>
<dbReference type="SUPFAM" id="SSF53098">
    <property type="entry name" value="Ribonuclease H-like"/>
    <property type="match status" value="1"/>
</dbReference>
<dbReference type="EMBL" id="BMAO01011719">
    <property type="protein sequence ID" value="GFQ75841.1"/>
    <property type="molecule type" value="Genomic_DNA"/>
</dbReference>
<name>A0A8X6KKC2_TRICU</name>
<dbReference type="Gene3D" id="3.30.420.10">
    <property type="entry name" value="Ribonuclease H-like superfamily/Ribonuclease H"/>
    <property type="match status" value="1"/>
</dbReference>
<evidence type="ECO:0000313" key="3">
    <source>
        <dbReference type="EMBL" id="GFQ75841.1"/>
    </source>
</evidence>
<dbReference type="InterPro" id="IPR036397">
    <property type="entry name" value="RNaseH_sf"/>
</dbReference>
<feature type="compositionally biased region" description="Basic and acidic residues" evidence="1">
    <location>
        <begin position="12"/>
        <end position="23"/>
    </location>
</feature>
<evidence type="ECO:0000313" key="4">
    <source>
        <dbReference type="Proteomes" id="UP000887116"/>
    </source>
</evidence>
<dbReference type="GO" id="GO:0003676">
    <property type="term" value="F:nucleic acid binding"/>
    <property type="evidence" value="ECO:0007669"/>
    <property type="project" value="InterPro"/>
</dbReference>
<dbReference type="PROSITE" id="PS50994">
    <property type="entry name" value="INTEGRASE"/>
    <property type="match status" value="1"/>
</dbReference>
<organism evidence="3 4">
    <name type="scientific">Trichonephila clavata</name>
    <name type="common">Joro spider</name>
    <name type="synonym">Nephila clavata</name>
    <dbReference type="NCBI Taxonomy" id="2740835"/>
    <lineage>
        <taxon>Eukaryota</taxon>
        <taxon>Metazoa</taxon>
        <taxon>Ecdysozoa</taxon>
        <taxon>Arthropoda</taxon>
        <taxon>Chelicerata</taxon>
        <taxon>Arachnida</taxon>
        <taxon>Araneae</taxon>
        <taxon>Araneomorphae</taxon>
        <taxon>Entelegynae</taxon>
        <taxon>Araneoidea</taxon>
        <taxon>Nephilidae</taxon>
        <taxon>Trichonephila</taxon>
    </lineage>
</organism>
<dbReference type="AlphaFoldDB" id="A0A8X6KKC2"/>
<dbReference type="OrthoDB" id="6430111at2759"/>
<comment type="caution">
    <text evidence="3">The sequence shown here is derived from an EMBL/GenBank/DDBJ whole genome shotgun (WGS) entry which is preliminary data.</text>
</comment>
<sequence>MVIEIESNSDPSDWHHYKGRENPTDHVSREANLETIKNSQIWMHGPQCLRTKENTWPKNLNCDFSSIDTCEYGEQVFTFACESELNTTSVINLTKYSSVQKLLRCTGWVLRFVHNIRNRLNKRCNELTAEEIDGAENFWIRLVQKDDFAEEVNCLLKSVQVTAPLPAIRVEQSAPFSVVGIDFGGPLYTKDENKHYIVLFTCGVTRALHLEFMNNLTAETFLLVLRRFISRGGLCSKILTDNAKTFNRSELELENLWKVISDPAVKAFYASHKIRWQFIIEGAAWWGGFYERLIRTVKLAL</sequence>
<dbReference type="InterPro" id="IPR012337">
    <property type="entry name" value="RNaseH-like_sf"/>
</dbReference>
<dbReference type="Proteomes" id="UP000887116">
    <property type="component" value="Unassembled WGS sequence"/>
</dbReference>
<protein>
    <submittedName>
        <fullName evidence="3">Integrase catalytic domain-containing protein</fullName>
    </submittedName>
</protein>
<feature type="compositionally biased region" description="Polar residues" evidence="1">
    <location>
        <begin position="1"/>
        <end position="11"/>
    </location>
</feature>
<dbReference type="PANTHER" id="PTHR47331:SF1">
    <property type="entry name" value="GAG-LIKE PROTEIN"/>
    <property type="match status" value="1"/>
</dbReference>
<dbReference type="PANTHER" id="PTHR47331">
    <property type="entry name" value="PHD-TYPE DOMAIN-CONTAINING PROTEIN"/>
    <property type="match status" value="1"/>
</dbReference>
<keyword evidence="4" id="KW-1185">Reference proteome</keyword>
<feature type="region of interest" description="Disordered" evidence="1">
    <location>
        <begin position="1"/>
        <end position="23"/>
    </location>
</feature>
<reference evidence="3" key="1">
    <citation type="submission" date="2020-07" db="EMBL/GenBank/DDBJ databases">
        <title>Multicomponent nature underlies the extraordinary mechanical properties of spider dragline silk.</title>
        <authorList>
            <person name="Kono N."/>
            <person name="Nakamura H."/>
            <person name="Mori M."/>
            <person name="Yoshida Y."/>
            <person name="Ohtoshi R."/>
            <person name="Malay A.D."/>
            <person name="Moran D.A.P."/>
            <person name="Tomita M."/>
            <person name="Numata K."/>
            <person name="Arakawa K."/>
        </authorList>
    </citation>
    <scope>NUCLEOTIDE SEQUENCE</scope>
</reference>
<feature type="domain" description="Integrase catalytic" evidence="2">
    <location>
        <begin position="171"/>
        <end position="301"/>
    </location>
</feature>
<accession>A0A8X6KKC2</accession>